<proteinExistence type="predicted"/>
<sequence length="62" mass="7024">MEHLPAGSFYRPSAFIGLAHRPSALLLRIARRDIPDAKRRALKSTPFRQKRESVVPRLLAGM</sequence>
<keyword evidence="2" id="KW-1185">Reference proteome</keyword>
<accession>A0ABT1LLY1</accession>
<gene>
    <name evidence="1" type="ORF">NFC73_06935</name>
</gene>
<reference evidence="1 2" key="1">
    <citation type="submission" date="2022-06" db="EMBL/GenBank/DDBJ databases">
        <title>Pseudarthrobacter sp. strain RMG13 Genome sequencing and assembly.</title>
        <authorList>
            <person name="Kim I."/>
        </authorList>
    </citation>
    <scope>NUCLEOTIDE SEQUENCE [LARGE SCALE GENOMIC DNA]</scope>
    <source>
        <strain evidence="1 2">RMG13</strain>
    </source>
</reference>
<evidence type="ECO:0000313" key="2">
    <source>
        <dbReference type="Proteomes" id="UP001524318"/>
    </source>
</evidence>
<name>A0ABT1LLY1_9MICC</name>
<dbReference type="EMBL" id="JANCLV010000003">
    <property type="protein sequence ID" value="MCP8999467.1"/>
    <property type="molecule type" value="Genomic_DNA"/>
</dbReference>
<dbReference type="RefSeq" id="WP_254748791.1">
    <property type="nucleotide sequence ID" value="NZ_JANCLV010000003.1"/>
</dbReference>
<comment type="caution">
    <text evidence="1">The sequence shown here is derived from an EMBL/GenBank/DDBJ whole genome shotgun (WGS) entry which is preliminary data.</text>
</comment>
<organism evidence="1 2">
    <name type="scientific">Pseudarthrobacter humi</name>
    <dbReference type="NCBI Taxonomy" id="2952523"/>
    <lineage>
        <taxon>Bacteria</taxon>
        <taxon>Bacillati</taxon>
        <taxon>Actinomycetota</taxon>
        <taxon>Actinomycetes</taxon>
        <taxon>Micrococcales</taxon>
        <taxon>Micrococcaceae</taxon>
        <taxon>Pseudarthrobacter</taxon>
    </lineage>
</organism>
<dbReference type="Proteomes" id="UP001524318">
    <property type="component" value="Unassembled WGS sequence"/>
</dbReference>
<protein>
    <submittedName>
        <fullName evidence="1">Uncharacterized protein</fullName>
    </submittedName>
</protein>
<evidence type="ECO:0000313" key="1">
    <source>
        <dbReference type="EMBL" id="MCP8999467.1"/>
    </source>
</evidence>